<protein>
    <submittedName>
        <fullName evidence="1">Uncharacterized protein</fullName>
    </submittedName>
</protein>
<gene>
    <name evidence="1" type="ORF">L1987_85692</name>
</gene>
<evidence type="ECO:0000313" key="2">
    <source>
        <dbReference type="Proteomes" id="UP001056120"/>
    </source>
</evidence>
<reference evidence="1 2" key="2">
    <citation type="journal article" date="2022" name="Mol. Ecol. Resour.">
        <title>The genomes of chicory, endive, great burdock and yacon provide insights into Asteraceae paleo-polyploidization history and plant inulin production.</title>
        <authorList>
            <person name="Fan W."/>
            <person name="Wang S."/>
            <person name="Wang H."/>
            <person name="Wang A."/>
            <person name="Jiang F."/>
            <person name="Liu H."/>
            <person name="Zhao H."/>
            <person name="Xu D."/>
            <person name="Zhang Y."/>
        </authorList>
    </citation>
    <scope>NUCLEOTIDE SEQUENCE [LARGE SCALE GENOMIC DNA]</scope>
    <source>
        <strain evidence="2">cv. Yunnan</strain>
        <tissue evidence="1">Leaves</tissue>
    </source>
</reference>
<proteinExistence type="predicted"/>
<evidence type="ECO:0000313" key="1">
    <source>
        <dbReference type="EMBL" id="KAI3676093.1"/>
    </source>
</evidence>
<reference evidence="2" key="1">
    <citation type="journal article" date="2022" name="Mol. Ecol. Resour.">
        <title>The genomes of chicory, endive, great burdock and yacon provide insights into Asteraceae palaeo-polyploidization history and plant inulin production.</title>
        <authorList>
            <person name="Fan W."/>
            <person name="Wang S."/>
            <person name="Wang H."/>
            <person name="Wang A."/>
            <person name="Jiang F."/>
            <person name="Liu H."/>
            <person name="Zhao H."/>
            <person name="Xu D."/>
            <person name="Zhang Y."/>
        </authorList>
    </citation>
    <scope>NUCLEOTIDE SEQUENCE [LARGE SCALE GENOMIC DNA]</scope>
    <source>
        <strain evidence="2">cv. Yunnan</strain>
    </source>
</reference>
<name>A0ACB8XXW3_9ASTR</name>
<dbReference type="Proteomes" id="UP001056120">
    <property type="component" value="Linkage Group LG29"/>
</dbReference>
<keyword evidence="2" id="KW-1185">Reference proteome</keyword>
<sequence>MLLFHDIVFIISKASKASADIFVEAGNKIQFGDLYLEVCETPGHTVGCVTYVTGDGPNQPQPRMAFTDDTLLIPGFGRMDFQVQ</sequence>
<comment type="caution">
    <text evidence="1">The sequence shown here is derived from an EMBL/GenBank/DDBJ whole genome shotgun (WGS) entry which is preliminary data.</text>
</comment>
<accession>A0ACB8XXW3</accession>
<dbReference type="EMBL" id="CM042046">
    <property type="protein sequence ID" value="KAI3676093.1"/>
    <property type="molecule type" value="Genomic_DNA"/>
</dbReference>
<organism evidence="1 2">
    <name type="scientific">Smallanthus sonchifolius</name>
    <dbReference type="NCBI Taxonomy" id="185202"/>
    <lineage>
        <taxon>Eukaryota</taxon>
        <taxon>Viridiplantae</taxon>
        <taxon>Streptophyta</taxon>
        <taxon>Embryophyta</taxon>
        <taxon>Tracheophyta</taxon>
        <taxon>Spermatophyta</taxon>
        <taxon>Magnoliopsida</taxon>
        <taxon>eudicotyledons</taxon>
        <taxon>Gunneridae</taxon>
        <taxon>Pentapetalae</taxon>
        <taxon>asterids</taxon>
        <taxon>campanulids</taxon>
        <taxon>Asterales</taxon>
        <taxon>Asteraceae</taxon>
        <taxon>Asteroideae</taxon>
        <taxon>Heliantheae alliance</taxon>
        <taxon>Millerieae</taxon>
        <taxon>Smallanthus</taxon>
    </lineage>
</organism>